<evidence type="ECO:0000259" key="13">
    <source>
        <dbReference type="PROSITE" id="PS50109"/>
    </source>
</evidence>
<dbReference type="InterPro" id="IPR013655">
    <property type="entry name" value="PAS_fold_3"/>
</dbReference>
<dbReference type="SUPFAM" id="SSF47384">
    <property type="entry name" value="Homodimeric domain of signal transducing histidine kinase"/>
    <property type="match status" value="1"/>
</dbReference>
<evidence type="ECO:0000256" key="12">
    <source>
        <dbReference type="ARBA" id="ARBA00023136"/>
    </source>
</evidence>
<evidence type="ECO:0000256" key="8">
    <source>
        <dbReference type="ARBA" id="ARBA00022777"/>
    </source>
</evidence>
<dbReference type="CDD" id="cd16922">
    <property type="entry name" value="HATPase_EvgS-ArcB-TorS-like"/>
    <property type="match status" value="1"/>
</dbReference>
<dbReference type="GO" id="GO:0005886">
    <property type="term" value="C:plasma membrane"/>
    <property type="evidence" value="ECO:0007669"/>
    <property type="project" value="UniProtKB-SubCell"/>
</dbReference>
<dbReference type="PROSITE" id="PS50109">
    <property type="entry name" value="HIS_KIN"/>
    <property type="match status" value="1"/>
</dbReference>
<keyword evidence="12" id="KW-0472">Membrane</keyword>
<dbReference type="SUPFAM" id="SSF55874">
    <property type="entry name" value="ATPase domain of HSP90 chaperone/DNA topoisomerase II/histidine kinase"/>
    <property type="match status" value="1"/>
</dbReference>
<gene>
    <name evidence="16" type="ORF">EJG51_012815</name>
</gene>
<keyword evidence="11" id="KW-0902">Two-component regulatory system</keyword>
<comment type="catalytic activity">
    <reaction evidence="1">
        <text>ATP + protein L-histidine = ADP + protein N-phospho-L-histidine.</text>
        <dbReference type="EC" id="2.7.13.3"/>
    </reaction>
</comment>
<evidence type="ECO:0000256" key="9">
    <source>
        <dbReference type="ARBA" id="ARBA00022840"/>
    </source>
</evidence>
<dbReference type="EC" id="2.7.13.3" evidence="3"/>
<dbReference type="InterPro" id="IPR005467">
    <property type="entry name" value="His_kinase_dom"/>
</dbReference>
<evidence type="ECO:0000313" key="16">
    <source>
        <dbReference type="EMBL" id="QJQ06576.1"/>
    </source>
</evidence>
<dbReference type="EMBL" id="CP051152">
    <property type="protein sequence ID" value="QJQ06576.1"/>
    <property type="molecule type" value="Genomic_DNA"/>
</dbReference>
<dbReference type="InterPro" id="IPR050351">
    <property type="entry name" value="BphY/WalK/GraS-like"/>
</dbReference>
<evidence type="ECO:0000256" key="1">
    <source>
        <dbReference type="ARBA" id="ARBA00000085"/>
    </source>
</evidence>
<accession>A0A6M4A5G1</accession>
<keyword evidence="4" id="KW-0597">Phosphoprotein</keyword>
<dbReference type="NCBIfam" id="TIGR00229">
    <property type="entry name" value="sensory_box"/>
    <property type="match status" value="3"/>
</dbReference>
<evidence type="ECO:0000256" key="5">
    <source>
        <dbReference type="ARBA" id="ARBA00022679"/>
    </source>
</evidence>
<dbReference type="AlphaFoldDB" id="A0A6M4A5G1"/>
<evidence type="ECO:0000256" key="7">
    <source>
        <dbReference type="ARBA" id="ARBA00022741"/>
    </source>
</evidence>
<dbReference type="SUPFAM" id="SSF55781">
    <property type="entry name" value="GAF domain-like"/>
    <property type="match status" value="1"/>
</dbReference>
<feature type="domain" description="PAS" evidence="14">
    <location>
        <begin position="178"/>
        <end position="226"/>
    </location>
</feature>
<dbReference type="GO" id="GO:0007234">
    <property type="term" value="P:osmosensory signaling via phosphorelay pathway"/>
    <property type="evidence" value="ECO:0007669"/>
    <property type="project" value="TreeGrafter"/>
</dbReference>
<dbReference type="InterPro" id="IPR029016">
    <property type="entry name" value="GAF-like_dom_sf"/>
</dbReference>
<evidence type="ECO:0000256" key="6">
    <source>
        <dbReference type="ARBA" id="ARBA00022692"/>
    </source>
</evidence>
<dbReference type="SUPFAM" id="SSF55785">
    <property type="entry name" value="PYP-like sensor domain (PAS domain)"/>
    <property type="match status" value="3"/>
</dbReference>
<feature type="domain" description="PAS" evidence="14">
    <location>
        <begin position="291"/>
        <end position="361"/>
    </location>
</feature>
<dbReference type="Gene3D" id="1.10.287.130">
    <property type="match status" value="1"/>
</dbReference>
<dbReference type="InterPro" id="IPR035965">
    <property type="entry name" value="PAS-like_dom_sf"/>
</dbReference>
<dbReference type="GO" id="GO:0000156">
    <property type="term" value="F:phosphorelay response regulator activity"/>
    <property type="evidence" value="ECO:0007669"/>
    <property type="project" value="TreeGrafter"/>
</dbReference>
<dbReference type="Proteomes" id="UP000274350">
    <property type="component" value="Chromosome"/>
</dbReference>
<keyword evidence="10" id="KW-1133">Transmembrane helix</keyword>
<dbReference type="SMART" id="SM00091">
    <property type="entry name" value="PAS"/>
    <property type="match status" value="3"/>
</dbReference>
<feature type="domain" description="PAS" evidence="14">
    <location>
        <begin position="423"/>
        <end position="495"/>
    </location>
</feature>
<evidence type="ECO:0000313" key="17">
    <source>
        <dbReference type="Proteomes" id="UP000274350"/>
    </source>
</evidence>
<dbReference type="InterPro" id="IPR000014">
    <property type="entry name" value="PAS"/>
</dbReference>
<evidence type="ECO:0000256" key="4">
    <source>
        <dbReference type="ARBA" id="ARBA00022553"/>
    </source>
</evidence>
<dbReference type="InterPro" id="IPR013656">
    <property type="entry name" value="PAS_4"/>
</dbReference>
<dbReference type="Gene3D" id="3.30.565.10">
    <property type="entry name" value="Histidine kinase-like ATPase, C-terminal domain"/>
    <property type="match status" value="1"/>
</dbReference>
<dbReference type="InterPro" id="IPR036890">
    <property type="entry name" value="HATPase_C_sf"/>
</dbReference>
<dbReference type="Pfam" id="PF13426">
    <property type="entry name" value="PAS_9"/>
    <property type="match status" value="1"/>
</dbReference>
<dbReference type="Gene3D" id="3.30.450.20">
    <property type="entry name" value="PAS domain"/>
    <property type="match status" value="3"/>
</dbReference>
<evidence type="ECO:0000256" key="3">
    <source>
        <dbReference type="ARBA" id="ARBA00012438"/>
    </source>
</evidence>
<dbReference type="Pfam" id="PF08448">
    <property type="entry name" value="PAS_4"/>
    <property type="match status" value="1"/>
</dbReference>
<reference evidence="16 17" key="1">
    <citation type="journal article" date="2019" name="Int. J. Syst. Evol. Microbiol.">
        <title>Undibacterium piscinae sp. nov., isolated from Korean shiner intestine.</title>
        <authorList>
            <person name="Lee S.Y."/>
            <person name="Kang W."/>
            <person name="Kim P.S."/>
            <person name="Kim H.S."/>
            <person name="Sung H."/>
            <person name="Shin N.R."/>
            <person name="Whon T.W."/>
            <person name="Yun J.H."/>
            <person name="Lee J.Y."/>
            <person name="Lee J.Y."/>
            <person name="Jung M.J."/>
            <person name="Jeong Y.S."/>
            <person name="Tak E.J."/>
            <person name="Han J.E."/>
            <person name="Hyun D.W."/>
            <person name="Kang M.S."/>
            <person name="Lee K.E."/>
            <person name="Lee B.H."/>
            <person name="Bae J.W."/>
        </authorList>
    </citation>
    <scope>NUCLEOTIDE SEQUENCE [LARGE SCALE GENOMIC DNA]</scope>
    <source>
        <strain evidence="16 17">S11R28</strain>
    </source>
</reference>
<keyword evidence="5" id="KW-0808">Transferase</keyword>
<dbReference type="PROSITE" id="PS50113">
    <property type="entry name" value="PAC"/>
    <property type="match status" value="2"/>
</dbReference>
<dbReference type="CDD" id="cd00082">
    <property type="entry name" value="HisKA"/>
    <property type="match status" value="1"/>
</dbReference>
<protein>
    <recommendedName>
        <fullName evidence="3">histidine kinase</fullName>
        <ecNumber evidence="3">2.7.13.3</ecNumber>
    </recommendedName>
</protein>
<sequence>MQTPATPSNEIQRQAELCALGVLDTPAEERFDRITRTAQRMYSVPIALISLIDQERQWFKSKQGLDASETGRNISFCGHAILSDQVFMIEDAATDVRFMDNPLVTGAPHIRFYCGLPLHGPNGYRLGTLCLIDRIPRHLSEVELLGLQDLACWAEAELGASYALQQAKDCDARLNNILLEHIEDAVLTIDGNFAIKTANPAAVRMFGYHPDELIGNQLEMLIETSHAYPGGIAAAKAQINGREMTGKRSDGAAIALELRISEMLIDRQPCFNVIVREISERKQAQQRLRDSNRLFNSVMDSTASYVHVRDVQGRYLYVNKEYETVFRCRNEEIKGKSYAEVLPPDLAKNVQESERALIDGKLVLRTENLVMQDDGEHTYLVIRSPLFNDDGNVIGTCGVGTDITQLKRLEHEMEQALASLRISEERWSFAFEGSGDGVWDWNVSNSTVLLSKRWKEMLGYQESEIGNALTEWSSRVHPDDMPNVMADVQANLSGETHSFSNEHRVLCKDGSYLWILDRGMVVQRDTNGQPLRMVGTHTDISQRKQMEKIKSEFISTVSHELRTPLTSIRGSLGLLEAGVLGALPAKALDLVKVANKNSQRLITLVNDILDMDKLLSGQMTMHTDTLSLSELVAQAIEANSAYAATYRVSYALAPPPQPCMVSGDADRLMQVMANLLSNAAKFSRPDGVVDIRILPAGRMLRLEVEDRGEGIPPEFQARIFEAFAQADSANTRQQGSTGLGLNISKKLIEKMAGEIGYSTVVGQGTTFWFTLPAIVT</sequence>
<keyword evidence="9" id="KW-0067">ATP-binding</keyword>
<dbReference type="KEGG" id="upi:EJG51_012815"/>
<organism evidence="16 17">
    <name type="scientific">Undibacterium piscinae</name>
    <dbReference type="NCBI Taxonomy" id="2495591"/>
    <lineage>
        <taxon>Bacteria</taxon>
        <taxon>Pseudomonadati</taxon>
        <taxon>Pseudomonadota</taxon>
        <taxon>Betaproteobacteria</taxon>
        <taxon>Burkholderiales</taxon>
        <taxon>Oxalobacteraceae</taxon>
        <taxon>Undibacterium</taxon>
    </lineage>
</organism>
<dbReference type="GO" id="GO:0006355">
    <property type="term" value="P:regulation of DNA-templated transcription"/>
    <property type="evidence" value="ECO:0007669"/>
    <property type="project" value="InterPro"/>
</dbReference>
<dbReference type="PANTHER" id="PTHR42878">
    <property type="entry name" value="TWO-COMPONENT HISTIDINE KINASE"/>
    <property type="match status" value="1"/>
</dbReference>
<name>A0A6M4A5G1_9BURK</name>
<dbReference type="Pfam" id="PF00512">
    <property type="entry name" value="HisKA"/>
    <property type="match status" value="1"/>
</dbReference>
<dbReference type="SMART" id="SM00086">
    <property type="entry name" value="PAC"/>
    <property type="match status" value="2"/>
</dbReference>
<dbReference type="InterPro" id="IPR001610">
    <property type="entry name" value="PAC"/>
</dbReference>
<feature type="domain" description="PAC" evidence="15">
    <location>
        <begin position="499"/>
        <end position="552"/>
    </location>
</feature>
<dbReference type="PRINTS" id="PR00344">
    <property type="entry name" value="BCTRLSENSOR"/>
</dbReference>
<dbReference type="Pfam" id="PF08447">
    <property type="entry name" value="PAS_3"/>
    <property type="match status" value="1"/>
</dbReference>
<dbReference type="SMART" id="SM00388">
    <property type="entry name" value="HisKA"/>
    <property type="match status" value="1"/>
</dbReference>
<evidence type="ECO:0000256" key="2">
    <source>
        <dbReference type="ARBA" id="ARBA00004429"/>
    </source>
</evidence>
<dbReference type="PANTHER" id="PTHR42878:SF7">
    <property type="entry name" value="SENSOR HISTIDINE KINASE GLRK"/>
    <property type="match status" value="1"/>
</dbReference>
<dbReference type="InterPro" id="IPR003661">
    <property type="entry name" value="HisK_dim/P_dom"/>
</dbReference>
<dbReference type="InterPro" id="IPR003018">
    <property type="entry name" value="GAF"/>
</dbReference>
<dbReference type="InterPro" id="IPR003594">
    <property type="entry name" value="HATPase_dom"/>
</dbReference>
<evidence type="ECO:0000256" key="10">
    <source>
        <dbReference type="ARBA" id="ARBA00022989"/>
    </source>
</evidence>
<dbReference type="FunFam" id="3.30.565.10:FF:000006">
    <property type="entry name" value="Sensor histidine kinase WalK"/>
    <property type="match status" value="1"/>
</dbReference>
<dbReference type="GO" id="GO:0000155">
    <property type="term" value="F:phosphorelay sensor kinase activity"/>
    <property type="evidence" value="ECO:0007669"/>
    <property type="project" value="InterPro"/>
</dbReference>
<dbReference type="Pfam" id="PF02518">
    <property type="entry name" value="HATPase_c"/>
    <property type="match status" value="1"/>
</dbReference>
<evidence type="ECO:0000259" key="14">
    <source>
        <dbReference type="PROSITE" id="PS50112"/>
    </source>
</evidence>
<proteinExistence type="predicted"/>
<dbReference type="SMART" id="SM00065">
    <property type="entry name" value="GAF"/>
    <property type="match status" value="1"/>
</dbReference>
<feature type="domain" description="Histidine kinase" evidence="13">
    <location>
        <begin position="556"/>
        <end position="775"/>
    </location>
</feature>
<keyword evidence="6" id="KW-0812">Transmembrane</keyword>
<evidence type="ECO:0000256" key="11">
    <source>
        <dbReference type="ARBA" id="ARBA00023012"/>
    </source>
</evidence>
<dbReference type="SMART" id="SM00387">
    <property type="entry name" value="HATPase_c"/>
    <property type="match status" value="1"/>
</dbReference>
<comment type="subcellular location">
    <subcellularLocation>
        <location evidence="2">Cell inner membrane</location>
        <topology evidence="2">Multi-pass membrane protein</topology>
    </subcellularLocation>
</comment>
<evidence type="ECO:0000259" key="15">
    <source>
        <dbReference type="PROSITE" id="PS50113"/>
    </source>
</evidence>
<dbReference type="InterPro" id="IPR036097">
    <property type="entry name" value="HisK_dim/P_sf"/>
</dbReference>
<keyword evidence="17" id="KW-1185">Reference proteome</keyword>
<feature type="domain" description="PAC" evidence="15">
    <location>
        <begin position="364"/>
        <end position="415"/>
    </location>
</feature>
<dbReference type="CDD" id="cd00130">
    <property type="entry name" value="PAS"/>
    <property type="match status" value="3"/>
</dbReference>
<keyword evidence="7" id="KW-0547">Nucleotide-binding</keyword>
<dbReference type="Gene3D" id="3.30.450.40">
    <property type="match status" value="1"/>
</dbReference>
<dbReference type="GO" id="GO:0030295">
    <property type="term" value="F:protein kinase activator activity"/>
    <property type="evidence" value="ECO:0007669"/>
    <property type="project" value="TreeGrafter"/>
</dbReference>
<dbReference type="InterPro" id="IPR004358">
    <property type="entry name" value="Sig_transdc_His_kin-like_C"/>
</dbReference>
<dbReference type="Pfam" id="PF01590">
    <property type="entry name" value="GAF"/>
    <property type="match status" value="1"/>
</dbReference>
<keyword evidence="8" id="KW-0418">Kinase</keyword>
<dbReference type="PROSITE" id="PS50112">
    <property type="entry name" value="PAS"/>
    <property type="match status" value="3"/>
</dbReference>
<dbReference type="InterPro" id="IPR000700">
    <property type="entry name" value="PAS-assoc_C"/>
</dbReference>